<keyword evidence="10" id="KW-0325">Glycoprotein</keyword>
<dbReference type="InterPro" id="IPR016274">
    <property type="entry name" value="Histidine_acid_Pase_euk"/>
</dbReference>
<dbReference type="PANTHER" id="PTHR20963">
    <property type="entry name" value="MULTIPLE INOSITOL POLYPHOSPHATE PHOSPHATASE-RELATED"/>
    <property type="match status" value="1"/>
</dbReference>
<evidence type="ECO:0000256" key="13">
    <source>
        <dbReference type="ARBA" id="ARBA00043671"/>
    </source>
</evidence>
<evidence type="ECO:0000256" key="9">
    <source>
        <dbReference type="ARBA" id="ARBA00023136"/>
    </source>
</evidence>
<evidence type="ECO:0000256" key="2">
    <source>
        <dbReference type="ARBA" id="ARBA00008422"/>
    </source>
</evidence>
<evidence type="ECO:0000313" key="17">
    <source>
        <dbReference type="EMBL" id="KAG2196531.1"/>
    </source>
</evidence>
<dbReference type="PIRSF" id="PIRSF000894">
    <property type="entry name" value="Acid_phosphatase"/>
    <property type="match status" value="1"/>
</dbReference>
<feature type="disulfide bond" evidence="16">
    <location>
        <begin position="268"/>
        <end position="282"/>
    </location>
</feature>
<accession>A0A8H7QRW1</accession>
<dbReference type="PANTHER" id="PTHR20963:SF8">
    <property type="entry name" value="MULTIPLE INOSITOL POLYPHOSPHATE PHOSPHATASE 1"/>
    <property type="match status" value="1"/>
</dbReference>
<evidence type="ECO:0000256" key="7">
    <source>
        <dbReference type="ARBA" id="ARBA00022729"/>
    </source>
</evidence>
<dbReference type="CDD" id="cd07061">
    <property type="entry name" value="HP_HAP_like"/>
    <property type="match status" value="1"/>
</dbReference>
<dbReference type="GO" id="GO:0003993">
    <property type="term" value="F:acid phosphatase activity"/>
    <property type="evidence" value="ECO:0007669"/>
    <property type="project" value="TreeGrafter"/>
</dbReference>
<evidence type="ECO:0000313" key="18">
    <source>
        <dbReference type="Proteomes" id="UP000650833"/>
    </source>
</evidence>
<dbReference type="GO" id="GO:0034417">
    <property type="term" value="F:bisphosphoglycerate 3-phosphatase activity"/>
    <property type="evidence" value="ECO:0007669"/>
    <property type="project" value="UniProtKB-EC"/>
</dbReference>
<evidence type="ECO:0000256" key="14">
    <source>
        <dbReference type="ARBA" id="ARBA00043691"/>
    </source>
</evidence>
<dbReference type="GO" id="GO:0005886">
    <property type="term" value="C:plasma membrane"/>
    <property type="evidence" value="ECO:0007669"/>
    <property type="project" value="UniProtKB-SubCell"/>
</dbReference>
<dbReference type="InterPro" id="IPR000560">
    <property type="entry name" value="His_Pase_clade-2"/>
</dbReference>
<dbReference type="Proteomes" id="UP000650833">
    <property type="component" value="Unassembled WGS sequence"/>
</dbReference>
<dbReference type="GO" id="GO:0052745">
    <property type="term" value="F:inositol phosphate phosphatase activity"/>
    <property type="evidence" value="ECO:0007669"/>
    <property type="project" value="TreeGrafter"/>
</dbReference>
<organism evidence="17 18">
    <name type="scientific">Mucor plumbeus</name>
    <dbReference type="NCBI Taxonomy" id="97098"/>
    <lineage>
        <taxon>Eukaryota</taxon>
        <taxon>Fungi</taxon>
        <taxon>Fungi incertae sedis</taxon>
        <taxon>Mucoromycota</taxon>
        <taxon>Mucoromycotina</taxon>
        <taxon>Mucoromycetes</taxon>
        <taxon>Mucorales</taxon>
        <taxon>Mucorineae</taxon>
        <taxon>Mucoraceae</taxon>
        <taxon>Mucor</taxon>
    </lineage>
</organism>
<dbReference type="SUPFAM" id="SSF53254">
    <property type="entry name" value="Phosphoglycerate mutase-like"/>
    <property type="match status" value="1"/>
</dbReference>
<comment type="subcellular location">
    <subcellularLocation>
        <location evidence="1">Cell membrane</location>
    </subcellularLocation>
</comment>
<name>A0A8H7QRW1_9FUNG</name>
<gene>
    <name evidence="17" type="ORF">INT46_011596</name>
</gene>
<evidence type="ECO:0000256" key="1">
    <source>
        <dbReference type="ARBA" id="ARBA00004236"/>
    </source>
</evidence>
<comment type="catalytic activity">
    <reaction evidence="12">
        <text>1D-myo-inositol 1,2,5,6-tetrakisphosphate + H2O = 1D-myo-inositol 1,2,6-trisphosphate + phosphate</text>
        <dbReference type="Rhea" id="RHEA:77119"/>
        <dbReference type="ChEBI" id="CHEBI:15377"/>
        <dbReference type="ChEBI" id="CHEBI:43474"/>
        <dbReference type="ChEBI" id="CHEBI:195535"/>
        <dbReference type="ChEBI" id="CHEBI:195537"/>
        <dbReference type="EC" id="3.1.3.62"/>
    </reaction>
    <physiologicalReaction direction="left-to-right" evidence="12">
        <dbReference type="Rhea" id="RHEA:77120"/>
    </physiologicalReaction>
</comment>
<keyword evidence="7" id="KW-0732">Signal</keyword>
<keyword evidence="9" id="KW-0472">Membrane</keyword>
<dbReference type="InterPro" id="IPR029033">
    <property type="entry name" value="His_PPase_superfam"/>
</dbReference>
<reference evidence="17" key="1">
    <citation type="submission" date="2020-12" db="EMBL/GenBank/DDBJ databases">
        <title>Metabolic potential, ecology and presence of endohyphal bacteria is reflected in genomic diversity of Mucoromycotina.</title>
        <authorList>
            <person name="Muszewska A."/>
            <person name="Okrasinska A."/>
            <person name="Steczkiewicz K."/>
            <person name="Drgas O."/>
            <person name="Orlowska M."/>
            <person name="Perlinska-Lenart U."/>
            <person name="Aleksandrzak-Piekarczyk T."/>
            <person name="Szatraj K."/>
            <person name="Zielenkiewicz U."/>
            <person name="Pilsyk S."/>
            <person name="Malc E."/>
            <person name="Mieczkowski P."/>
            <person name="Kruszewska J.S."/>
            <person name="Biernat P."/>
            <person name="Pawlowska J."/>
        </authorList>
    </citation>
    <scope>NUCLEOTIDE SEQUENCE</scope>
    <source>
        <strain evidence="17">CBS 226.32</strain>
    </source>
</reference>
<evidence type="ECO:0000256" key="11">
    <source>
        <dbReference type="ARBA" id="ARBA00031642"/>
    </source>
</evidence>
<keyword evidence="18" id="KW-1185">Reference proteome</keyword>
<keyword evidence="8" id="KW-0378">Hydrolase</keyword>
<keyword evidence="6" id="KW-1003">Cell membrane</keyword>
<comment type="caution">
    <text evidence="17">The sequence shown here is derived from an EMBL/GenBank/DDBJ whole genome shotgun (WGS) entry which is preliminary data.</text>
</comment>
<evidence type="ECO:0000256" key="4">
    <source>
        <dbReference type="ARBA" id="ARBA00013040"/>
    </source>
</evidence>
<dbReference type="Pfam" id="PF00328">
    <property type="entry name" value="His_Phos_2"/>
    <property type="match status" value="1"/>
</dbReference>
<comment type="catalytic activity">
    <reaction evidence="13">
        <text>1D-myo-inositol 1,2,4,5,6-pentakisphosphate + H2O = 1D-myo-inositol 1,2,5,6-tetrakisphosphate + phosphate</text>
        <dbReference type="Rhea" id="RHEA:77115"/>
        <dbReference type="ChEBI" id="CHEBI:15377"/>
        <dbReference type="ChEBI" id="CHEBI:43474"/>
        <dbReference type="ChEBI" id="CHEBI:57798"/>
        <dbReference type="ChEBI" id="CHEBI:195535"/>
        <dbReference type="EC" id="3.1.3.62"/>
    </reaction>
    <physiologicalReaction direction="left-to-right" evidence="13">
        <dbReference type="Rhea" id="RHEA:77116"/>
    </physiologicalReaction>
</comment>
<dbReference type="EC" id="3.1.3.62" evidence="4"/>
<comment type="catalytic activity">
    <reaction evidence="14">
        <text>1D-myo-inositol hexakisphosphate + H2O = 1D-myo-inositol 1,2,4,5,6-pentakisphosphate + phosphate</text>
        <dbReference type="Rhea" id="RHEA:16989"/>
        <dbReference type="ChEBI" id="CHEBI:15377"/>
        <dbReference type="ChEBI" id="CHEBI:43474"/>
        <dbReference type="ChEBI" id="CHEBI:57798"/>
        <dbReference type="ChEBI" id="CHEBI:58130"/>
        <dbReference type="EC" id="3.1.3.62"/>
    </reaction>
    <physiologicalReaction direction="left-to-right" evidence="14">
        <dbReference type="Rhea" id="RHEA:16990"/>
    </physiologicalReaction>
</comment>
<dbReference type="PROSITE" id="PS00616">
    <property type="entry name" value="HIS_ACID_PHOSPHAT_1"/>
    <property type="match status" value="1"/>
</dbReference>
<dbReference type="InterPro" id="IPR033379">
    <property type="entry name" value="Acid_Pase_AS"/>
</dbReference>
<proteinExistence type="inferred from homology"/>
<evidence type="ECO:0000256" key="12">
    <source>
        <dbReference type="ARBA" id="ARBA00043668"/>
    </source>
</evidence>
<protein>
    <recommendedName>
        <fullName evidence="5">Multiple inositol polyphosphate phosphatase 1</fullName>
        <ecNumber evidence="4">3.1.3.62</ecNumber>
        <ecNumber evidence="3">3.1.3.80</ecNumber>
    </recommendedName>
    <alternativeName>
        <fullName evidence="11">2,3-bisphosphoglycerate 3-phosphatase</fullName>
    </alternativeName>
</protein>
<evidence type="ECO:0000256" key="16">
    <source>
        <dbReference type="PIRSR" id="PIRSR000894-2"/>
    </source>
</evidence>
<dbReference type="OrthoDB" id="6509975at2759"/>
<evidence type="ECO:0000256" key="3">
    <source>
        <dbReference type="ARBA" id="ARBA00012976"/>
    </source>
</evidence>
<dbReference type="Gene3D" id="3.40.50.1240">
    <property type="entry name" value="Phosphoglycerate mutase-like"/>
    <property type="match status" value="1"/>
</dbReference>
<comment type="catalytic activity">
    <reaction evidence="15">
        <text>(2R)-2,3-bisphosphoglycerate + H2O = (2R)-2-phosphoglycerate + phosphate</text>
        <dbReference type="Rhea" id="RHEA:27381"/>
        <dbReference type="ChEBI" id="CHEBI:15377"/>
        <dbReference type="ChEBI" id="CHEBI:43474"/>
        <dbReference type="ChEBI" id="CHEBI:58248"/>
        <dbReference type="ChEBI" id="CHEBI:58289"/>
        <dbReference type="EC" id="3.1.3.80"/>
    </reaction>
    <physiologicalReaction direction="left-to-right" evidence="15">
        <dbReference type="Rhea" id="RHEA:27382"/>
    </physiologicalReaction>
</comment>
<evidence type="ECO:0000256" key="8">
    <source>
        <dbReference type="ARBA" id="ARBA00022801"/>
    </source>
</evidence>
<evidence type="ECO:0000256" key="10">
    <source>
        <dbReference type="ARBA" id="ARBA00023180"/>
    </source>
</evidence>
<dbReference type="EC" id="3.1.3.80" evidence="3"/>
<sequence length="449" mass="51733">MQFKEFLRDIFSSVVTILYMLSNKSVKHYSDNESLTMNWMIQHMGSKGNYPNYKFDMLKPNYSIDSYKVEQIQLVIRHGTRYPVSSGMDSINNALITLNQSNNSGLIGWINGYKNEYIYRRTGQLDLNGQKEVYLIGRRFANTYPNFIHSLIDSDTTIITQQLGLFSSWSSRTLQSAQAFCIGAFEGLGILGPANLMPVPIFSFKENNDSLIAFHKSCPRWQKEAKTLTNEILEPVIQRLLKPIASRLEWELAITITTSDVQDFHNACTSEVSMHHTIDTFCKLFKRQDIIALEYLDDLKHYYKYSYGLPELNEEMACDLGKQIMASINAMIDKKGETYKLDIKFGHSETLLPLRTLLGVYKDKLSPNSSNEEIENRQFKLSKFGYFANNIAVQLLSKKELFYIQILDNEQPILLSGCESVICPIDQFRLLMNQKTQCNFTDYCKMDMI</sequence>
<dbReference type="EMBL" id="JAEPRC010000472">
    <property type="protein sequence ID" value="KAG2196531.1"/>
    <property type="molecule type" value="Genomic_DNA"/>
</dbReference>
<evidence type="ECO:0000256" key="5">
    <source>
        <dbReference type="ARBA" id="ARBA00018097"/>
    </source>
</evidence>
<dbReference type="AlphaFoldDB" id="A0A8H7QRW1"/>
<evidence type="ECO:0000256" key="15">
    <source>
        <dbReference type="ARBA" id="ARBA00043832"/>
    </source>
</evidence>
<comment type="similarity">
    <text evidence="2">Belongs to the histidine acid phosphatase family. MINPP1 subfamily.</text>
</comment>
<keyword evidence="16" id="KW-1015">Disulfide bond</keyword>
<evidence type="ECO:0000256" key="6">
    <source>
        <dbReference type="ARBA" id="ARBA00022475"/>
    </source>
</evidence>
<feature type="disulfide bond" evidence="16">
    <location>
        <begin position="418"/>
        <end position="423"/>
    </location>
</feature>